<dbReference type="Gene3D" id="2.60.120.10">
    <property type="entry name" value="Jelly Rolls"/>
    <property type="match status" value="1"/>
</dbReference>
<evidence type="ECO:0000259" key="2">
    <source>
        <dbReference type="PROSITE" id="PS50943"/>
    </source>
</evidence>
<accession>A0A399EYP4</accession>
<dbReference type="SUPFAM" id="SSF51182">
    <property type="entry name" value="RmlC-like cupins"/>
    <property type="match status" value="1"/>
</dbReference>
<sequence length="186" mass="20028">MNRASSPTETGIGARLRHIRKAQGLTLEQLAKRSGLDKSFLSRLEREAAAASVASLLKVCAALGIQPGVLFEAPKTRLVRKDEAVAAHFGGVGVQDHILSRGLDGEVMVLRTEIAPGGHGGEEPYRFPANTDFITVLKGQLTVWVAEEEYRLGPGDSLTFSGRDPHTWRNPGPTPTVVIWVLCPAP</sequence>
<dbReference type="SMART" id="SM00530">
    <property type="entry name" value="HTH_XRE"/>
    <property type="match status" value="1"/>
</dbReference>
<dbReference type="InterPro" id="IPR001387">
    <property type="entry name" value="Cro/C1-type_HTH"/>
</dbReference>
<dbReference type="CDD" id="cd00093">
    <property type="entry name" value="HTH_XRE"/>
    <property type="match status" value="1"/>
</dbReference>
<dbReference type="PANTHER" id="PTHR46797">
    <property type="entry name" value="HTH-TYPE TRANSCRIPTIONAL REGULATOR"/>
    <property type="match status" value="1"/>
</dbReference>
<dbReference type="Pfam" id="PF07883">
    <property type="entry name" value="Cupin_2"/>
    <property type="match status" value="1"/>
</dbReference>
<dbReference type="InterPro" id="IPR014710">
    <property type="entry name" value="RmlC-like_jellyroll"/>
</dbReference>
<dbReference type="CDD" id="cd02209">
    <property type="entry name" value="cupin_XRE_C"/>
    <property type="match status" value="1"/>
</dbReference>
<dbReference type="Pfam" id="PF01381">
    <property type="entry name" value="HTH_3"/>
    <property type="match status" value="1"/>
</dbReference>
<dbReference type="InterPro" id="IPR011051">
    <property type="entry name" value="RmlC_Cupin_sf"/>
</dbReference>
<keyword evidence="1" id="KW-0238">DNA-binding</keyword>
<dbReference type="GO" id="GO:0003700">
    <property type="term" value="F:DNA-binding transcription factor activity"/>
    <property type="evidence" value="ECO:0007669"/>
    <property type="project" value="TreeGrafter"/>
</dbReference>
<dbReference type="PROSITE" id="PS50943">
    <property type="entry name" value="HTH_CROC1"/>
    <property type="match status" value="1"/>
</dbReference>
<keyword evidence="4" id="KW-1185">Reference proteome</keyword>
<dbReference type="AlphaFoldDB" id="A0A399EYP4"/>
<proteinExistence type="predicted"/>
<comment type="caution">
    <text evidence="3">The sequence shown here is derived from an EMBL/GenBank/DDBJ whole genome shotgun (WGS) entry which is preliminary data.</text>
</comment>
<evidence type="ECO:0000313" key="4">
    <source>
        <dbReference type="Proteomes" id="UP000265341"/>
    </source>
</evidence>
<dbReference type="InterPro" id="IPR013096">
    <property type="entry name" value="Cupin_2"/>
</dbReference>
<dbReference type="InterPro" id="IPR050807">
    <property type="entry name" value="TransReg_Diox_bact_type"/>
</dbReference>
<dbReference type="EMBL" id="QWLA01000007">
    <property type="protein sequence ID" value="RIH88810.1"/>
    <property type="molecule type" value="Genomic_DNA"/>
</dbReference>
<organism evidence="3 4">
    <name type="scientific">Calidithermus roseus</name>
    <dbReference type="NCBI Taxonomy" id="1644118"/>
    <lineage>
        <taxon>Bacteria</taxon>
        <taxon>Thermotogati</taxon>
        <taxon>Deinococcota</taxon>
        <taxon>Deinococci</taxon>
        <taxon>Thermales</taxon>
        <taxon>Thermaceae</taxon>
        <taxon>Calidithermus</taxon>
    </lineage>
</organism>
<reference evidence="3 4" key="1">
    <citation type="submission" date="2018-08" db="EMBL/GenBank/DDBJ databases">
        <title>Meiothermus roseus NBRC 110900 genome sequencing project.</title>
        <authorList>
            <person name="Da Costa M.S."/>
            <person name="Albuquerque L."/>
            <person name="Raposo P."/>
            <person name="Froufe H.J.C."/>
            <person name="Barroso C.S."/>
            <person name="Egas C."/>
        </authorList>
    </citation>
    <scope>NUCLEOTIDE SEQUENCE [LARGE SCALE GENOMIC DNA]</scope>
    <source>
        <strain evidence="3 4">NBRC 110900</strain>
    </source>
</reference>
<name>A0A399EYP4_9DEIN</name>
<gene>
    <name evidence="3" type="primary">puuR</name>
    <name evidence="3" type="ORF">Mrose_00638</name>
</gene>
<dbReference type="Proteomes" id="UP000265341">
    <property type="component" value="Unassembled WGS sequence"/>
</dbReference>
<dbReference type="PANTHER" id="PTHR46797:SF1">
    <property type="entry name" value="METHYLPHOSPHONATE SYNTHASE"/>
    <property type="match status" value="1"/>
</dbReference>
<dbReference type="GO" id="GO:0003677">
    <property type="term" value="F:DNA binding"/>
    <property type="evidence" value="ECO:0007669"/>
    <property type="project" value="UniProtKB-KW"/>
</dbReference>
<feature type="domain" description="HTH cro/C1-type" evidence="2">
    <location>
        <begin position="16"/>
        <end position="70"/>
    </location>
</feature>
<dbReference type="OrthoDB" id="34624at2"/>
<dbReference type="Gene3D" id="1.10.260.40">
    <property type="entry name" value="lambda repressor-like DNA-binding domains"/>
    <property type="match status" value="1"/>
</dbReference>
<dbReference type="InterPro" id="IPR010982">
    <property type="entry name" value="Lambda_DNA-bd_dom_sf"/>
</dbReference>
<evidence type="ECO:0000256" key="1">
    <source>
        <dbReference type="ARBA" id="ARBA00023125"/>
    </source>
</evidence>
<protein>
    <submittedName>
        <fullName evidence="3">HTH-type transcriptional regulator PuuR</fullName>
    </submittedName>
</protein>
<dbReference type="GO" id="GO:0005829">
    <property type="term" value="C:cytosol"/>
    <property type="evidence" value="ECO:0007669"/>
    <property type="project" value="TreeGrafter"/>
</dbReference>
<dbReference type="RefSeq" id="WP_119275988.1">
    <property type="nucleotide sequence ID" value="NZ_QWLA01000007.1"/>
</dbReference>
<dbReference type="SUPFAM" id="SSF47413">
    <property type="entry name" value="lambda repressor-like DNA-binding domains"/>
    <property type="match status" value="1"/>
</dbReference>
<evidence type="ECO:0000313" key="3">
    <source>
        <dbReference type="EMBL" id="RIH88810.1"/>
    </source>
</evidence>